<feature type="domain" description="Knr4/Smi1-like" evidence="1">
    <location>
        <begin position="26"/>
        <end position="105"/>
    </location>
</feature>
<proteinExistence type="predicted"/>
<dbReference type="EMBL" id="FOVD01000004">
    <property type="protein sequence ID" value="SFN48518.1"/>
    <property type="molecule type" value="Genomic_DNA"/>
</dbReference>
<protein>
    <submittedName>
        <fullName evidence="2">SMI1 / KNR4 family (SUKH-1)</fullName>
    </submittedName>
</protein>
<keyword evidence="3" id="KW-1185">Reference proteome</keyword>
<dbReference type="Gene3D" id="3.40.1580.10">
    <property type="entry name" value="SMI1/KNR4-like"/>
    <property type="match status" value="1"/>
</dbReference>
<dbReference type="OrthoDB" id="1494506at2"/>
<name>A0A1I4ZE68_CHROL</name>
<evidence type="ECO:0000313" key="3">
    <source>
        <dbReference type="Proteomes" id="UP000198769"/>
    </source>
</evidence>
<dbReference type="Proteomes" id="UP000198769">
    <property type="component" value="Unassembled WGS sequence"/>
</dbReference>
<dbReference type="RefSeq" id="WP_090025104.1">
    <property type="nucleotide sequence ID" value="NZ_FOVD01000004.1"/>
</dbReference>
<dbReference type="InterPro" id="IPR018958">
    <property type="entry name" value="Knr4/Smi1-like_dom"/>
</dbReference>
<dbReference type="SUPFAM" id="SSF160631">
    <property type="entry name" value="SMI1/KNR4-like"/>
    <property type="match status" value="1"/>
</dbReference>
<evidence type="ECO:0000313" key="2">
    <source>
        <dbReference type="EMBL" id="SFN48518.1"/>
    </source>
</evidence>
<gene>
    <name evidence="2" type="ORF">SAMN05421594_2926</name>
</gene>
<accession>A0A1I4ZE68</accession>
<reference evidence="3" key="1">
    <citation type="submission" date="2016-10" db="EMBL/GenBank/DDBJ databases">
        <authorList>
            <person name="Varghese N."/>
            <person name="Submissions S."/>
        </authorList>
    </citation>
    <scope>NUCLEOTIDE SEQUENCE [LARGE SCALE GENOMIC DNA]</scope>
    <source>
        <strain evidence="3">DSM 25575</strain>
    </source>
</reference>
<organism evidence="2 3">
    <name type="scientific">Chryseobacterium oleae</name>
    <dbReference type="NCBI Taxonomy" id="491207"/>
    <lineage>
        <taxon>Bacteria</taxon>
        <taxon>Pseudomonadati</taxon>
        <taxon>Bacteroidota</taxon>
        <taxon>Flavobacteriia</taxon>
        <taxon>Flavobacteriales</taxon>
        <taxon>Weeksellaceae</taxon>
        <taxon>Chryseobacterium group</taxon>
        <taxon>Chryseobacterium</taxon>
    </lineage>
</organism>
<dbReference type="SMART" id="SM00860">
    <property type="entry name" value="SMI1_KNR4"/>
    <property type="match status" value="1"/>
</dbReference>
<evidence type="ECO:0000259" key="1">
    <source>
        <dbReference type="SMART" id="SM00860"/>
    </source>
</evidence>
<dbReference type="InterPro" id="IPR037883">
    <property type="entry name" value="Knr4/Smi1-like_sf"/>
</dbReference>
<sequence>MEIDSLKQMLIELAKFWRKQSVMTSSKSKQEIEEFQKNNGLHLPDDFVEFYSQLNGMETLYPNETDEEGFLLYPLEAILPLSCEFQDSELKNKERFFLFAEYMHKSWWYGVEVINDKDYIIGIIPEKDFFKPITNSLIDFIKLYMDNSPKLYDY</sequence>
<dbReference type="Pfam" id="PF09346">
    <property type="entry name" value="SMI1_KNR4"/>
    <property type="match status" value="1"/>
</dbReference>
<dbReference type="AlphaFoldDB" id="A0A1I4ZE68"/>